<keyword evidence="1" id="KW-1133">Transmembrane helix</keyword>
<proteinExistence type="predicted"/>
<sequence length="115" mass="13209">MAYNQIWQKLQAEDFYHLYKVGEKYVAVPHLQKSQTSQFNQVDIHRCTKMNSTYHCPQSSLVEIDGFCGPKYGKYALLVGGGIFAGFSIFSVVMIFFCCCIIRGERIIERQPVKD</sequence>
<name>A0A914CK70_9BILA</name>
<dbReference type="AlphaFoldDB" id="A0A914CK70"/>
<evidence type="ECO:0000256" key="1">
    <source>
        <dbReference type="SAM" id="Phobius"/>
    </source>
</evidence>
<evidence type="ECO:0000313" key="3">
    <source>
        <dbReference type="WBParaSite" id="ACRNAN_scaffold11206.g23636.t1"/>
    </source>
</evidence>
<organism evidence="2 3">
    <name type="scientific">Acrobeloides nanus</name>
    <dbReference type="NCBI Taxonomy" id="290746"/>
    <lineage>
        <taxon>Eukaryota</taxon>
        <taxon>Metazoa</taxon>
        <taxon>Ecdysozoa</taxon>
        <taxon>Nematoda</taxon>
        <taxon>Chromadorea</taxon>
        <taxon>Rhabditida</taxon>
        <taxon>Tylenchina</taxon>
        <taxon>Cephalobomorpha</taxon>
        <taxon>Cephaloboidea</taxon>
        <taxon>Cephalobidae</taxon>
        <taxon>Acrobeloides</taxon>
    </lineage>
</organism>
<dbReference type="WBParaSite" id="ACRNAN_scaffold11206.g23636.t1">
    <property type="protein sequence ID" value="ACRNAN_scaffold11206.g23636.t1"/>
    <property type="gene ID" value="ACRNAN_scaffold11206.g23636"/>
</dbReference>
<feature type="transmembrane region" description="Helical" evidence="1">
    <location>
        <begin position="75"/>
        <end position="102"/>
    </location>
</feature>
<accession>A0A914CK70</accession>
<protein>
    <submittedName>
        <fullName evidence="3">Uncharacterized protein</fullName>
    </submittedName>
</protein>
<reference evidence="3" key="1">
    <citation type="submission" date="2022-11" db="UniProtKB">
        <authorList>
            <consortium name="WormBaseParasite"/>
        </authorList>
    </citation>
    <scope>IDENTIFICATION</scope>
</reference>
<keyword evidence="2" id="KW-1185">Reference proteome</keyword>
<dbReference type="Proteomes" id="UP000887540">
    <property type="component" value="Unplaced"/>
</dbReference>
<keyword evidence="1" id="KW-0812">Transmembrane</keyword>
<evidence type="ECO:0000313" key="2">
    <source>
        <dbReference type="Proteomes" id="UP000887540"/>
    </source>
</evidence>
<keyword evidence="1" id="KW-0472">Membrane</keyword>